<dbReference type="PANTHER" id="PTHR11961">
    <property type="entry name" value="CYTOCHROME C"/>
    <property type="match status" value="1"/>
</dbReference>
<feature type="compositionally biased region" description="Basic and acidic residues" evidence="11">
    <location>
        <begin position="12"/>
        <end position="21"/>
    </location>
</feature>
<feature type="region of interest" description="Disordered" evidence="11">
    <location>
        <begin position="151"/>
        <end position="194"/>
    </location>
</feature>
<evidence type="ECO:0000256" key="8">
    <source>
        <dbReference type="PROSITE-ProRule" id="PRU00433"/>
    </source>
</evidence>
<dbReference type="Proteomes" id="UP000789595">
    <property type="component" value="Unassembled WGS sequence"/>
</dbReference>
<dbReference type="OrthoDB" id="449280at2759"/>
<dbReference type="Gene3D" id="1.10.760.10">
    <property type="entry name" value="Cytochrome c-like domain"/>
    <property type="match status" value="1"/>
</dbReference>
<evidence type="ECO:0000313" key="13">
    <source>
        <dbReference type="EMBL" id="CAE0691640.1"/>
    </source>
</evidence>
<dbReference type="EMBL" id="HBIW01008355">
    <property type="protein sequence ID" value="CAE0691640.1"/>
    <property type="molecule type" value="Transcribed_RNA"/>
</dbReference>
<evidence type="ECO:0000256" key="2">
    <source>
        <dbReference type="ARBA" id="ARBA00006488"/>
    </source>
</evidence>
<dbReference type="AlphaFoldDB" id="A0A7S4E5N8"/>
<evidence type="ECO:0000256" key="5">
    <source>
        <dbReference type="ARBA" id="ARBA00022723"/>
    </source>
</evidence>
<comment type="function">
    <text evidence="10">Electron carrier protein. The oxidized form of the cytochrome c heme group can accept an electron from the heme group of the cytochrome c1 subunit of cytochrome reductase. Cytochrome c then transfers this electron to the cytochrome oxidase complex, the final protein carrier in the mitochondrial electron-transport chain.</text>
</comment>
<keyword evidence="5 8" id="KW-0479">Metal-binding</keyword>
<keyword evidence="3 10" id="KW-0813">Transport</keyword>
<feature type="domain" description="Cytochrome c" evidence="12">
    <location>
        <begin position="51"/>
        <end position="158"/>
    </location>
</feature>
<evidence type="ECO:0000256" key="11">
    <source>
        <dbReference type="SAM" id="MobiDB-lite"/>
    </source>
</evidence>
<keyword evidence="7 8" id="KW-0408">Iron</keyword>
<comment type="PTM">
    <text evidence="10">Binds 1 heme group per subunit.</text>
</comment>
<comment type="subcellular location">
    <subcellularLocation>
        <location evidence="1">Mitochondrion intermembrane space</location>
    </subcellularLocation>
</comment>
<dbReference type="PROSITE" id="PS51007">
    <property type="entry name" value="CYTC"/>
    <property type="match status" value="1"/>
</dbReference>
<accession>A0A7S4E5N8</accession>
<keyword evidence="15" id="KW-1185">Reference proteome</keyword>
<keyword evidence="10" id="KW-0679">Respiratory chain</keyword>
<dbReference type="SUPFAM" id="SSF46626">
    <property type="entry name" value="Cytochrome c"/>
    <property type="match status" value="1"/>
</dbReference>
<dbReference type="GO" id="GO:0020037">
    <property type="term" value="F:heme binding"/>
    <property type="evidence" value="ECO:0007669"/>
    <property type="project" value="InterPro"/>
</dbReference>
<dbReference type="InterPro" id="IPR002327">
    <property type="entry name" value="Cyt_c_1A/1B"/>
</dbReference>
<organism evidence="13">
    <name type="scientific">Pelagomonas calceolata</name>
    <dbReference type="NCBI Taxonomy" id="35677"/>
    <lineage>
        <taxon>Eukaryota</taxon>
        <taxon>Sar</taxon>
        <taxon>Stramenopiles</taxon>
        <taxon>Ochrophyta</taxon>
        <taxon>Pelagophyceae</taxon>
        <taxon>Pelagomonadales</taxon>
        <taxon>Pelagomonadaceae</taxon>
        <taxon>Pelagomonas</taxon>
    </lineage>
</organism>
<evidence type="ECO:0000256" key="4">
    <source>
        <dbReference type="ARBA" id="ARBA00022617"/>
    </source>
</evidence>
<evidence type="ECO:0000256" key="3">
    <source>
        <dbReference type="ARBA" id="ARBA00022448"/>
    </source>
</evidence>
<evidence type="ECO:0000313" key="14">
    <source>
        <dbReference type="EMBL" id="CAH0374155.1"/>
    </source>
</evidence>
<proteinExistence type="inferred from homology"/>
<evidence type="ECO:0000256" key="1">
    <source>
        <dbReference type="ARBA" id="ARBA00004569"/>
    </source>
</evidence>
<dbReference type="PRINTS" id="PR00604">
    <property type="entry name" value="CYTCHRMECIAB"/>
</dbReference>
<dbReference type="InterPro" id="IPR009056">
    <property type="entry name" value="Cyt_c-like_dom"/>
</dbReference>
<keyword evidence="6 10" id="KW-0249">Electron transport</keyword>
<dbReference type="GO" id="GO:0009055">
    <property type="term" value="F:electron transfer activity"/>
    <property type="evidence" value="ECO:0007669"/>
    <property type="project" value="InterPro"/>
</dbReference>
<dbReference type="GO" id="GO:0005758">
    <property type="term" value="C:mitochondrial intermembrane space"/>
    <property type="evidence" value="ECO:0007669"/>
    <property type="project" value="UniProtKB-SubCell"/>
</dbReference>
<reference evidence="14" key="2">
    <citation type="submission" date="2021-11" db="EMBL/GenBank/DDBJ databases">
        <authorList>
            <consortium name="Genoscope - CEA"/>
            <person name="William W."/>
        </authorList>
    </citation>
    <scope>NUCLEOTIDE SEQUENCE</scope>
</reference>
<evidence type="ECO:0000256" key="9">
    <source>
        <dbReference type="RuleBase" id="RU004426"/>
    </source>
</evidence>
<dbReference type="InterPro" id="IPR036909">
    <property type="entry name" value="Cyt_c-like_dom_sf"/>
</dbReference>
<reference evidence="13" key="1">
    <citation type="submission" date="2021-01" db="EMBL/GenBank/DDBJ databases">
        <authorList>
            <person name="Corre E."/>
            <person name="Pelletier E."/>
            <person name="Niang G."/>
            <person name="Scheremetjew M."/>
            <person name="Finn R."/>
            <person name="Kale V."/>
            <person name="Holt S."/>
            <person name="Cochrane G."/>
            <person name="Meng A."/>
            <person name="Brown T."/>
            <person name="Cohen L."/>
        </authorList>
    </citation>
    <scope>NUCLEOTIDE SEQUENCE</scope>
    <source>
        <strain evidence="13">CCMP1756</strain>
    </source>
</reference>
<gene>
    <name evidence="13" type="ORF">PCAL00307_LOCUS7076</name>
    <name evidence="14" type="ORF">PECAL_4P14230</name>
</gene>
<evidence type="ECO:0000256" key="6">
    <source>
        <dbReference type="ARBA" id="ARBA00022982"/>
    </source>
</evidence>
<keyword evidence="4 8" id="KW-0349">Heme</keyword>
<evidence type="ECO:0000259" key="12">
    <source>
        <dbReference type="PROSITE" id="PS51007"/>
    </source>
</evidence>
<comment type="similarity">
    <text evidence="2 9">Belongs to the cytochrome c family.</text>
</comment>
<feature type="compositionally biased region" description="Basic residues" evidence="11">
    <location>
        <begin position="151"/>
        <end position="165"/>
    </location>
</feature>
<feature type="region of interest" description="Disordered" evidence="11">
    <location>
        <begin position="1"/>
        <end position="31"/>
    </location>
</feature>
<evidence type="ECO:0000256" key="7">
    <source>
        <dbReference type="ARBA" id="ARBA00023004"/>
    </source>
</evidence>
<dbReference type="GO" id="GO:0046872">
    <property type="term" value="F:metal ion binding"/>
    <property type="evidence" value="ECO:0007669"/>
    <property type="project" value="UniProtKB-KW"/>
</dbReference>
<feature type="compositionally biased region" description="Basic residues" evidence="11">
    <location>
        <begin position="173"/>
        <end position="194"/>
    </location>
</feature>
<sequence>MAQLESSTQHLRARDDGHESAQRALRRLPRPRRARCCKRRCSSETSVPRALAGRRGARETSHRWRRQHRCSACHTVDAGGNSKQGPNLHGIFGNKAGQVKGYDYSGAFKNADVTWDDEAMDAWLKVPKKFIKGATPALFIVRGDSDTLHTQARRWSSRASRRRRSAASSSNTSRRRRPRRRARRTGRCTGRRVA</sequence>
<evidence type="ECO:0000313" key="15">
    <source>
        <dbReference type="Proteomes" id="UP000789595"/>
    </source>
</evidence>
<name>A0A7S4E5N8_9STRA</name>
<protein>
    <recommendedName>
        <fullName evidence="12">Cytochrome c domain-containing protein</fullName>
    </recommendedName>
</protein>
<evidence type="ECO:0000256" key="10">
    <source>
        <dbReference type="RuleBase" id="RU004427"/>
    </source>
</evidence>
<feature type="compositionally biased region" description="Polar residues" evidence="11">
    <location>
        <begin position="1"/>
        <end position="10"/>
    </location>
</feature>
<dbReference type="EMBL" id="CAKKNE010000004">
    <property type="protein sequence ID" value="CAH0374155.1"/>
    <property type="molecule type" value="Genomic_DNA"/>
</dbReference>
<keyword evidence="10" id="KW-0496">Mitochondrion</keyword>